<accession>A0A7K1UJM2</accession>
<evidence type="ECO:0000313" key="2">
    <source>
        <dbReference type="Proteomes" id="UP000460157"/>
    </source>
</evidence>
<protein>
    <submittedName>
        <fullName evidence="1">Uncharacterized protein</fullName>
    </submittedName>
</protein>
<evidence type="ECO:0000313" key="1">
    <source>
        <dbReference type="EMBL" id="MVT26231.1"/>
    </source>
</evidence>
<sequence>MATAPADTPRSARSQDQSAPLERFIREVVAPQHGELNVRSNVFGHSALMMGAARSLGIKIRKITRDHYVYVYKGEAIGGFDGRATTLSSDQARRVTQSLPLTRSYLRASGLPVPESTSFAPHQYDAALEHFRSQQGEVIVSSARKHSGFIARVGTASEEQFSRDWEAEVEAVSARSKNFQQILLTTTAPGIPLRVLTVGERAAAAVVRVPLYVVGDGNLTVGQLASREIKQRNECNYLAEIQPKVGEKFFQQLPVNSRKVLPPGTVQRLDSSVQGYGDGRISVDVTEQLAPEIAELALDAMWAVPGLSAAAVDLVVNSVDSLESAVLLSLSAAPDIAEFRYPAYGSAQHPNRAILRHLIEHSARGARKSR</sequence>
<comment type="caution">
    <text evidence="1">The sequence shown here is derived from an EMBL/GenBank/DDBJ whole genome shotgun (WGS) entry which is preliminary data.</text>
</comment>
<dbReference type="RefSeq" id="WP_157322960.1">
    <property type="nucleotide sequence ID" value="NZ_BMFX01000006.1"/>
</dbReference>
<gene>
    <name evidence="1" type="ORF">GNZ21_07645</name>
</gene>
<proteinExistence type="predicted"/>
<dbReference type="EMBL" id="WRPM01000051">
    <property type="protein sequence ID" value="MVT26231.1"/>
    <property type="molecule type" value="Genomic_DNA"/>
</dbReference>
<reference evidence="1 2" key="1">
    <citation type="submission" date="2019-12" db="EMBL/GenBank/DDBJ databases">
        <title>Nesterenkonia muleiensis sp. nov., a novel actinobacterium isolated from sap of Populus euphratica.</title>
        <authorList>
            <person name="Wang R."/>
        </authorList>
    </citation>
    <scope>NUCLEOTIDE SEQUENCE [LARGE SCALE GENOMIC DNA]</scope>
    <source>
        <strain evidence="1 2">F10</strain>
    </source>
</reference>
<organism evidence="1 2">
    <name type="scientific">Nesterenkonia alkaliphila</name>
    <dbReference type="NCBI Taxonomy" id="1463631"/>
    <lineage>
        <taxon>Bacteria</taxon>
        <taxon>Bacillati</taxon>
        <taxon>Actinomycetota</taxon>
        <taxon>Actinomycetes</taxon>
        <taxon>Micrococcales</taxon>
        <taxon>Micrococcaceae</taxon>
        <taxon>Nesterenkonia</taxon>
    </lineage>
</organism>
<dbReference type="OrthoDB" id="4960897at2"/>
<keyword evidence="2" id="KW-1185">Reference proteome</keyword>
<dbReference type="AlphaFoldDB" id="A0A7K1UJM2"/>
<dbReference type="SUPFAM" id="SSF56059">
    <property type="entry name" value="Glutathione synthetase ATP-binding domain-like"/>
    <property type="match status" value="1"/>
</dbReference>
<dbReference type="Proteomes" id="UP000460157">
    <property type="component" value="Unassembled WGS sequence"/>
</dbReference>
<name>A0A7K1UJM2_9MICC</name>